<reference evidence="4 5" key="1">
    <citation type="submission" date="2023-09" db="EMBL/GenBank/DDBJ databases">
        <authorList>
            <person name="Rey-Velasco X."/>
        </authorList>
    </citation>
    <scope>NUCLEOTIDE SEQUENCE [LARGE SCALE GENOMIC DNA]</scope>
    <source>
        <strain evidence="4 5">P117</strain>
    </source>
</reference>
<dbReference type="GO" id="GO:0016787">
    <property type="term" value="F:hydrolase activity"/>
    <property type="evidence" value="ECO:0007669"/>
    <property type="project" value="UniProtKB-KW"/>
</dbReference>
<keyword evidence="4" id="KW-0378">Hydrolase</keyword>
<dbReference type="SMART" id="SM00020">
    <property type="entry name" value="Tryp_SPc"/>
    <property type="match status" value="1"/>
</dbReference>
<keyword evidence="1" id="KW-0812">Transmembrane</keyword>
<dbReference type="RefSeq" id="WP_311369488.1">
    <property type="nucleotide sequence ID" value="NZ_JAVRHX010000004.1"/>
</dbReference>
<keyword evidence="1" id="KW-1133">Transmembrane helix</keyword>
<dbReference type="PANTHER" id="PTHR24260">
    <property type="match status" value="1"/>
</dbReference>
<keyword evidence="5" id="KW-1185">Reference proteome</keyword>
<name>A0ABU2ZUI1_9ALTE</name>
<dbReference type="PANTHER" id="PTHR24260:SF136">
    <property type="entry name" value="GH08193P-RELATED"/>
    <property type="match status" value="1"/>
</dbReference>
<dbReference type="PROSITE" id="PS50240">
    <property type="entry name" value="TRYPSIN_DOM"/>
    <property type="match status" value="1"/>
</dbReference>
<evidence type="ECO:0000313" key="4">
    <source>
        <dbReference type="EMBL" id="MDT0595974.1"/>
    </source>
</evidence>
<dbReference type="EMBL" id="JAVRHX010000004">
    <property type="protein sequence ID" value="MDT0595974.1"/>
    <property type="molecule type" value="Genomic_DNA"/>
</dbReference>
<accession>A0ABU2ZUI1</accession>
<feature type="domain" description="Peptidase S1" evidence="3">
    <location>
        <begin position="42"/>
        <end position="385"/>
    </location>
</feature>
<dbReference type="Pfam" id="PF00089">
    <property type="entry name" value="Trypsin"/>
    <property type="match status" value="1"/>
</dbReference>
<evidence type="ECO:0000256" key="1">
    <source>
        <dbReference type="SAM" id="Phobius"/>
    </source>
</evidence>
<evidence type="ECO:0000256" key="2">
    <source>
        <dbReference type="SAM" id="SignalP"/>
    </source>
</evidence>
<feature type="chain" id="PRO_5046392934" evidence="2">
    <location>
        <begin position="25"/>
        <end position="409"/>
    </location>
</feature>
<feature type="transmembrane region" description="Helical" evidence="1">
    <location>
        <begin position="384"/>
        <end position="405"/>
    </location>
</feature>
<dbReference type="InterPro" id="IPR043504">
    <property type="entry name" value="Peptidase_S1_PA_chymotrypsin"/>
</dbReference>
<feature type="signal peptide" evidence="2">
    <location>
        <begin position="1"/>
        <end position="24"/>
    </location>
</feature>
<dbReference type="InterPro" id="IPR001254">
    <property type="entry name" value="Trypsin_dom"/>
</dbReference>
<comment type="caution">
    <text evidence="4">The sequence shown here is derived from an EMBL/GenBank/DDBJ whole genome shotgun (WGS) entry which is preliminary data.</text>
</comment>
<dbReference type="PROSITE" id="PS00134">
    <property type="entry name" value="TRYPSIN_HIS"/>
    <property type="match status" value="1"/>
</dbReference>
<keyword evidence="2" id="KW-0732">Signal</keyword>
<dbReference type="Gene3D" id="2.40.10.10">
    <property type="entry name" value="Trypsin-like serine proteases"/>
    <property type="match status" value="1"/>
</dbReference>
<dbReference type="InterPro" id="IPR051333">
    <property type="entry name" value="CLIP_Serine_Protease"/>
</dbReference>
<keyword evidence="1" id="KW-0472">Membrane</keyword>
<dbReference type="InterPro" id="IPR009003">
    <property type="entry name" value="Peptidase_S1_PA"/>
</dbReference>
<organism evidence="4 5">
    <name type="scientific">Glaciecola petra</name>
    <dbReference type="NCBI Taxonomy" id="3075602"/>
    <lineage>
        <taxon>Bacteria</taxon>
        <taxon>Pseudomonadati</taxon>
        <taxon>Pseudomonadota</taxon>
        <taxon>Gammaproteobacteria</taxon>
        <taxon>Alteromonadales</taxon>
        <taxon>Alteromonadaceae</taxon>
        <taxon>Glaciecola</taxon>
    </lineage>
</organism>
<evidence type="ECO:0000313" key="5">
    <source>
        <dbReference type="Proteomes" id="UP001253545"/>
    </source>
</evidence>
<proteinExistence type="predicted"/>
<evidence type="ECO:0000259" key="3">
    <source>
        <dbReference type="PROSITE" id="PS50240"/>
    </source>
</evidence>
<protein>
    <submittedName>
        <fullName evidence="4">Trypsin-like serine protease</fullName>
        <ecNumber evidence="4">3.4.21.-</ecNumber>
    </submittedName>
</protein>
<dbReference type="EC" id="3.4.21.-" evidence="4"/>
<dbReference type="Proteomes" id="UP001253545">
    <property type="component" value="Unassembled WGS sequence"/>
</dbReference>
<gene>
    <name evidence="4" type="ORF">RM552_14050</name>
</gene>
<sequence>MSAYIKKSIGALGVCLALSPLATASILGADNAAEIDAQAVPVIGAGNGDFGVFNRAPLVPEGDFTGVVSIEIATPDGFGLCTGSAISKRHIITAAHCVEDNSDTGRKINISEDGFGVRTVFTDGGNLVSDFDSSVLTVSGIDIHPDYSGFGLCDVGEASGFSGGCLNDDIAILTLAEEIPDGVEIYDFYTGPQLQEGTMLTMVGHGTTGDGFNGFEANSSSFFDKRFGFNIMELFDCNDGFSGNVNGRSGGFSDADICQNAFGQDTEVWYADFDGYDAFLDLIDGAGDGFIDTFCQFGICDRGFGDVLATEVDPINGLFEAVIGGGDSGGPSFVYDANADRFLLAGNNTFGLPGTGPFGIPGAFGDIFGGNLYAPYISWVNDNFLATPAPAGIALVLGSGLWMGFRRRR</sequence>
<dbReference type="InterPro" id="IPR018114">
    <property type="entry name" value="TRYPSIN_HIS"/>
</dbReference>
<dbReference type="SUPFAM" id="SSF50494">
    <property type="entry name" value="Trypsin-like serine proteases"/>
    <property type="match status" value="1"/>
</dbReference>